<dbReference type="Pfam" id="PF00669">
    <property type="entry name" value="Flagellin_N"/>
    <property type="match status" value="1"/>
</dbReference>
<comment type="caution">
    <text evidence="3">The sequence shown here is derived from an EMBL/GenBank/DDBJ whole genome shotgun (WGS) entry which is preliminary data.</text>
</comment>
<proteinExistence type="predicted"/>
<dbReference type="SUPFAM" id="SSF64518">
    <property type="entry name" value="Phase 1 flagellin"/>
    <property type="match status" value="1"/>
</dbReference>
<dbReference type="InterPro" id="IPR001492">
    <property type="entry name" value="Flagellin"/>
</dbReference>
<keyword evidence="3" id="KW-0282">Flagellum</keyword>
<dbReference type="Gene3D" id="1.20.1330.10">
    <property type="entry name" value="f41 fragment of flagellin, N-terminal domain"/>
    <property type="match status" value="1"/>
</dbReference>
<dbReference type="PANTHER" id="PTHR42792">
    <property type="entry name" value="FLAGELLIN"/>
    <property type="match status" value="1"/>
</dbReference>
<organism evidence="3 4">
    <name type="scientific">Candidatus Weimeria bifida</name>
    <dbReference type="NCBI Taxonomy" id="2599074"/>
    <lineage>
        <taxon>Bacteria</taxon>
        <taxon>Bacillati</taxon>
        <taxon>Bacillota</taxon>
        <taxon>Clostridia</taxon>
        <taxon>Lachnospirales</taxon>
        <taxon>Lachnospiraceae</taxon>
        <taxon>Candidatus Weimeria</taxon>
    </lineage>
</organism>
<feature type="domain" description="Flagellin N-terminal" evidence="2">
    <location>
        <begin position="3"/>
        <end position="141"/>
    </location>
</feature>
<keyword evidence="3" id="KW-0966">Cell projection</keyword>
<protein>
    <submittedName>
        <fullName evidence="3">Flagellar hook-associated protein 3</fullName>
    </submittedName>
</protein>
<accession>A0A6N7J3R1</accession>
<feature type="compositionally biased region" description="Polar residues" evidence="1">
    <location>
        <begin position="257"/>
        <end position="276"/>
    </location>
</feature>
<sequence>MRITNNMILHNAASNINSNKILVDQGENQMTTQTKIQRPSDDPVVAVRSLSLQTRLSKINQYYETNIPDAEEWMNVTETALNNIIENITDLKKYCVQGSTGTMQQDDRKTILQQLEALQKSIFAQGNADYAGRTVFTGYRTDKTLVFTDADCDKKYNITQELSANDFEKVKYFNHNVEVPSNASEVNKLDSSNALTKDDITIQDSSYKRLRLGYDNISDVESLVFSYKNTSGETVSNTFQFVVQDEKRIPPLAKADTSGNLTYGSTKQSTSRSVKDTAGNTNTINYDYYTVSGSTSGAEPKTVYVFENEADWAGWSADKQGKQTKYVPDDAAVLIKETGDIVFGKGASDDMSAKETAVSVNYDKNSFSAGELKPEYYYDCVDNTGVNYSDLDGTVGSRLVYNRSDISYDINYTVAVNQTLTVNLQANEIFDSSVQQDMKDLTSVITNTQNAYEKREKISALMKDSDYQGSETQKKLSEWYTAASKEYDYYKDYMQDEFERVLGNCDTYLNKANLAETTLGCRGDELSMTKTRMDEQQESVTDLKSKNDNLDLSTIMMNYTAYYTAYQASLVAAGKLGQQSLLNYI</sequence>
<dbReference type="EMBL" id="VOGC01000009">
    <property type="protein sequence ID" value="MQN02250.1"/>
    <property type="molecule type" value="Genomic_DNA"/>
</dbReference>
<evidence type="ECO:0000313" key="3">
    <source>
        <dbReference type="EMBL" id="MQN02250.1"/>
    </source>
</evidence>
<dbReference type="GO" id="GO:0009288">
    <property type="term" value="C:bacterial-type flagellum"/>
    <property type="evidence" value="ECO:0007669"/>
    <property type="project" value="InterPro"/>
</dbReference>
<gene>
    <name evidence="3" type="ORF">FRC54_10265</name>
</gene>
<dbReference type="GO" id="GO:0005198">
    <property type="term" value="F:structural molecule activity"/>
    <property type="evidence" value="ECO:0007669"/>
    <property type="project" value="InterPro"/>
</dbReference>
<name>A0A6N7J3R1_9FIRM</name>
<evidence type="ECO:0000259" key="2">
    <source>
        <dbReference type="Pfam" id="PF00669"/>
    </source>
</evidence>
<evidence type="ECO:0000313" key="4">
    <source>
        <dbReference type="Proteomes" id="UP000460257"/>
    </source>
</evidence>
<dbReference type="Proteomes" id="UP000460257">
    <property type="component" value="Unassembled WGS sequence"/>
</dbReference>
<dbReference type="PANTHER" id="PTHR42792:SF1">
    <property type="entry name" value="FLAGELLAR HOOK-ASSOCIATED PROTEIN 3"/>
    <property type="match status" value="1"/>
</dbReference>
<reference evidence="3" key="1">
    <citation type="journal article" date="2020" name="Appl. Environ. Microbiol.">
        <title>Medium-Chain Fatty Acid Synthesis by 'Candidatus Weimeria bifida' gen. nov., sp. nov., and 'Candidatus Pseudoramibacter fermentans' sp. nov.</title>
        <authorList>
            <person name="Scarborough M.J."/>
            <person name="Myers K.S."/>
            <person name="Donohue T.J."/>
            <person name="Noguera D.R."/>
        </authorList>
    </citation>
    <scope>NUCLEOTIDE SEQUENCE</scope>
    <source>
        <strain evidence="3">LCO1.1</strain>
    </source>
</reference>
<keyword evidence="3" id="KW-0969">Cilium</keyword>
<dbReference type="AlphaFoldDB" id="A0A6N7J3R1"/>
<dbReference type="InterPro" id="IPR001029">
    <property type="entry name" value="Flagellin_N"/>
</dbReference>
<keyword evidence="4" id="KW-1185">Reference proteome</keyword>
<feature type="region of interest" description="Disordered" evidence="1">
    <location>
        <begin position="253"/>
        <end position="276"/>
    </location>
</feature>
<evidence type="ECO:0000256" key="1">
    <source>
        <dbReference type="SAM" id="MobiDB-lite"/>
    </source>
</evidence>